<keyword evidence="9 15" id="KW-0540">Nuclease</keyword>
<evidence type="ECO:0000256" key="11">
    <source>
        <dbReference type="ARBA" id="ARBA00022759"/>
    </source>
</evidence>
<evidence type="ECO:0000256" key="12">
    <source>
        <dbReference type="ARBA" id="ARBA00022801"/>
    </source>
</evidence>
<comment type="cofactor">
    <cofactor evidence="15">
        <name>Mg(2+)</name>
        <dbReference type="ChEBI" id="CHEBI:18420"/>
    </cofactor>
</comment>
<dbReference type="GO" id="GO:0008033">
    <property type="term" value="P:tRNA processing"/>
    <property type="evidence" value="ECO:0007669"/>
    <property type="project" value="UniProtKB-KW"/>
</dbReference>
<keyword evidence="12 15" id="KW-0378">Hydrolase</keyword>
<keyword evidence="14 15" id="KW-0694">RNA-binding</keyword>
<keyword evidence="11 15" id="KW-0255">Endonuclease</keyword>
<evidence type="ECO:0000256" key="7">
    <source>
        <dbReference type="ARBA" id="ARBA00022664"/>
    </source>
</evidence>
<dbReference type="InterPro" id="IPR036389">
    <property type="entry name" value="RNase_III_sf"/>
</dbReference>
<evidence type="ECO:0000256" key="4">
    <source>
        <dbReference type="ARBA" id="ARBA00011738"/>
    </source>
</evidence>
<dbReference type="PROSITE" id="PS00517">
    <property type="entry name" value="RNASE_3_1"/>
    <property type="match status" value="1"/>
</dbReference>
<dbReference type="GO" id="GO:0006397">
    <property type="term" value="P:mRNA processing"/>
    <property type="evidence" value="ECO:0007669"/>
    <property type="project" value="UniProtKB-UniRule"/>
</dbReference>
<dbReference type="SMART" id="SM00535">
    <property type="entry name" value="RIBOc"/>
    <property type="match status" value="1"/>
</dbReference>
<reference evidence="19" key="1">
    <citation type="submission" date="2007-11" db="EMBL/GenBank/DDBJ databases">
        <title>Complete genome sequence of Clostridium phytofermentans ISDg.</title>
        <authorList>
            <person name="Leschine S.B."/>
            <person name="Warnick T.A."/>
            <person name="Blanchard J.L."/>
            <person name="Schnell D.J."/>
            <person name="Petit E.L."/>
            <person name="LaTouf W.G."/>
            <person name="Copeland A."/>
            <person name="Lucas S."/>
            <person name="Lapidus A."/>
            <person name="Barry K."/>
            <person name="Glavina del Rio T."/>
            <person name="Dalin E."/>
            <person name="Tice H."/>
            <person name="Pitluck S."/>
            <person name="Kiss H."/>
            <person name="Brettin T."/>
            <person name="Bruce D."/>
            <person name="Detter J.C."/>
            <person name="Han C."/>
            <person name="Kuske C."/>
            <person name="Schmutz J."/>
            <person name="Larimer F."/>
            <person name="Land M."/>
            <person name="Hauser L."/>
            <person name="Kyrpides N."/>
            <person name="Kim E.A."/>
            <person name="Richardson P."/>
        </authorList>
    </citation>
    <scope>NUCLEOTIDE SEQUENCE [LARGE SCALE GENOMIC DNA]</scope>
    <source>
        <strain evidence="19">ATCC 700394 / DSM 18823 / ISDg</strain>
    </source>
</reference>
<evidence type="ECO:0000256" key="13">
    <source>
        <dbReference type="ARBA" id="ARBA00022842"/>
    </source>
</evidence>
<sequence length="235" mass="26625">MAELSTKKLLAEFEQKIDYAFTEPGLLRQALTHSSFANEKRLSKLANNERLEFLGDAVLELTTSEWLFEKHPKMPEGDLTKLRASMVCEQTLALCARELHLGNYVFLGKGEDTTGGRDRDSILSDALESIIGAIYLDGGFANAKEFISNYILSDIEHKKLFYDSKTILQEIVQSEYKKHLSYELLQETGPDHNKKFTVVAKMDEESLEIGTGRTKKAAEQEAAYRSILQLRKLLK</sequence>
<feature type="active site" evidence="15">
    <location>
        <position position="128"/>
    </location>
</feature>
<dbReference type="Proteomes" id="UP000000370">
    <property type="component" value="Chromosome"/>
</dbReference>
<evidence type="ECO:0000256" key="2">
    <source>
        <dbReference type="ARBA" id="ARBA00004496"/>
    </source>
</evidence>
<dbReference type="GO" id="GO:0010468">
    <property type="term" value="P:regulation of gene expression"/>
    <property type="evidence" value="ECO:0007669"/>
    <property type="project" value="TreeGrafter"/>
</dbReference>
<evidence type="ECO:0000256" key="15">
    <source>
        <dbReference type="HAMAP-Rule" id="MF_00104"/>
    </source>
</evidence>
<dbReference type="SUPFAM" id="SSF54768">
    <property type="entry name" value="dsRNA-binding domain-like"/>
    <property type="match status" value="1"/>
</dbReference>
<evidence type="ECO:0000313" key="18">
    <source>
        <dbReference type="EMBL" id="ABX42805.1"/>
    </source>
</evidence>
<dbReference type="RefSeq" id="WP_012200459.1">
    <property type="nucleotide sequence ID" value="NC_010001.1"/>
</dbReference>
<evidence type="ECO:0000259" key="17">
    <source>
        <dbReference type="PROSITE" id="PS50142"/>
    </source>
</evidence>
<dbReference type="STRING" id="357809.Cphy_2444"/>
<dbReference type="GO" id="GO:0006364">
    <property type="term" value="P:rRNA processing"/>
    <property type="evidence" value="ECO:0007669"/>
    <property type="project" value="UniProtKB-UniRule"/>
</dbReference>
<keyword evidence="6 15" id="KW-0698">rRNA processing</keyword>
<feature type="binding site" evidence="15">
    <location>
        <position position="125"/>
    </location>
    <ligand>
        <name>Mg(2+)</name>
        <dbReference type="ChEBI" id="CHEBI:18420"/>
    </ligand>
</feature>
<evidence type="ECO:0000256" key="14">
    <source>
        <dbReference type="ARBA" id="ARBA00022884"/>
    </source>
</evidence>
<dbReference type="Gene3D" id="1.10.1520.10">
    <property type="entry name" value="Ribonuclease III domain"/>
    <property type="match status" value="1"/>
</dbReference>
<dbReference type="GO" id="GO:0042802">
    <property type="term" value="F:identical protein binding"/>
    <property type="evidence" value="ECO:0007669"/>
    <property type="project" value="UniProtKB-ARBA"/>
</dbReference>
<dbReference type="AlphaFoldDB" id="A9KLR1"/>
<dbReference type="InterPro" id="IPR011907">
    <property type="entry name" value="RNase_III"/>
</dbReference>
<dbReference type="NCBIfam" id="TIGR02191">
    <property type="entry name" value="RNaseIII"/>
    <property type="match status" value="1"/>
</dbReference>
<dbReference type="FunFam" id="3.30.160.20:FF:000003">
    <property type="entry name" value="Ribonuclease 3"/>
    <property type="match status" value="1"/>
</dbReference>
<dbReference type="GO" id="GO:0004525">
    <property type="term" value="F:ribonuclease III activity"/>
    <property type="evidence" value="ECO:0007669"/>
    <property type="project" value="UniProtKB-UniRule"/>
</dbReference>
<feature type="domain" description="DRBM" evidence="16">
    <location>
        <begin position="163"/>
        <end position="232"/>
    </location>
</feature>
<gene>
    <name evidence="15" type="primary">rnc</name>
    <name evidence="18" type="ordered locus">Cphy_2444</name>
</gene>
<dbReference type="EC" id="3.1.26.3" evidence="15"/>
<dbReference type="EMBL" id="CP000885">
    <property type="protein sequence ID" value="ABX42805.1"/>
    <property type="molecule type" value="Genomic_DNA"/>
</dbReference>
<comment type="subcellular location">
    <subcellularLocation>
        <location evidence="2 15">Cytoplasm</location>
    </subcellularLocation>
</comment>
<keyword evidence="15" id="KW-0699">rRNA-binding</keyword>
<feature type="active site" evidence="15">
    <location>
        <position position="56"/>
    </location>
</feature>
<dbReference type="OrthoDB" id="9805026at2"/>
<evidence type="ECO:0000256" key="5">
    <source>
        <dbReference type="ARBA" id="ARBA00022490"/>
    </source>
</evidence>
<dbReference type="HAMAP" id="MF_00104">
    <property type="entry name" value="RNase_III"/>
    <property type="match status" value="1"/>
</dbReference>
<proteinExistence type="inferred from homology"/>
<dbReference type="PANTHER" id="PTHR11207">
    <property type="entry name" value="RIBONUCLEASE III"/>
    <property type="match status" value="1"/>
</dbReference>
<dbReference type="SUPFAM" id="SSF69065">
    <property type="entry name" value="RNase III domain-like"/>
    <property type="match status" value="1"/>
</dbReference>
<keyword evidence="5 15" id="KW-0963">Cytoplasm</keyword>
<evidence type="ECO:0000259" key="16">
    <source>
        <dbReference type="PROSITE" id="PS50137"/>
    </source>
</evidence>
<keyword evidence="7 15" id="KW-0507">mRNA processing</keyword>
<keyword evidence="19" id="KW-1185">Reference proteome</keyword>
<feature type="binding site" evidence="15">
    <location>
        <position position="128"/>
    </location>
    <ligand>
        <name>Mg(2+)</name>
        <dbReference type="ChEBI" id="CHEBI:18420"/>
    </ligand>
</feature>
<dbReference type="Pfam" id="PF00035">
    <property type="entry name" value="dsrm"/>
    <property type="match status" value="1"/>
</dbReference>
<keyword evidence="13 15" id="KW-0460">Magnesium</keyword>
<accession>A9KLR1</accession>
<evidence type="ECO:0000256" key="6">
    <source>
        <dbReference type="ARBA" id="ARBA00022552"/>
    </source>
</evidence>
<feature type="binding site" evidence="15">
    <location>
        <position position="52"/>
    </location>
    <ligand>
        <name>Mg(2+)</name>
        <dbReference type="ChEBI" id="CHEBI:18420"/>
    </ligand>
</feature>
<comment type="similarity">
    <text evidence="3">Belongs to the ribonuclease III family.</text>
</comment>
<dbReference type="KEGG" id="cpy:Cphy_2444"/>
<feature type="domain" description="RNase III" evidence="17">
    <location>
        <begin position="10"/>
        <end position="139"/>
    </location>
</feature>
<dbReference type="CDD" id="cd10845">
    <property type="entry name" value="DSRM_RNAse_III_family"/>
    <property type="match status" value="1"/>
</dbReference>
<dbReference type="HOGENOM" id="CLU_000907_1_3_9"/>
<keyword evidence="8 15" id="KW-0819">tRNA processing</keyword>
<dbReference type="CDD" id="cd00593">
    <property type="entry name" value="RIBOc"/>
    <property type="match status" value="1"/>
</dbReference>
<keyword evidence="10 15" id="KW-0479">Metal-binding</keyword>
<dbReference type="GO" id="GO:0046872">
    <property type="term" value="F:metal ion binding"/>
    <property type="evidence" value="ECO:0007669"/>
    <property type="project" value="UniProtKB-KW"/>
</dbReference>
<dbReference type="SMART" id="SM00358">
    <property type="entry name" value="DSRM"/>
    <property type="match status" value="1"/>
</dbReference>
<dbReference type="eggNOG" id="COG0571">
    <property type="taxonomic scope" value="Bacteria"/>
</dbReference>
<dbReference type="GO" id="GO:0019843">
    <property type="term" value="F:rRNA binding"/>
    <property type="evidence" value="ECO:0007669"/>
    <property type="project" value="UniProtKB-KW"/>
</dbReference>
<dbReference type="PROSITE" id="PS50142">
    <property type="entry name" value="RNASE_3_2"/>
    <property type="match status" value="1"/>
</dbReference>
<dbReference type="Gene3D" id="3.30.160.20">
    <property type="match status" value="1"/>
</dbReference>
<dbReference type="Pfam" id="PF14622">
    <property type="entry name" value="Ribonucleas_3_3"/>
    <property type="match status" value="1"/>
</dbReference>
<evidence type="ECO:0000313" key="19">
    <source>
        <dbReference type="Proteomes" id="UP000000370"/>
    </source>
</evidence>
<dbReference type="PROSITE" id="PS50137">
    <property type="entry name" value="DS_RBD"/>
    <property type="match status" value="1"/>
</dbReference>
<dbReference type="FunFam" id="1.10.1520.10:FF:000001">
    <property type="entry name" value="Ribonuclease 3"/>
    <property type="match status" value="1"/>
</dbReference>
<evidence type="ECO:0000256" key="8">
    <source>
        <dbReference type="ARBA" id="ARBA00022694"/>
    </source>
</evidence>
<dbReference type="PANTHER" id="PTHR11207:SF0">
    <property type="entry name" value="RIBONUCLEASE 3"/>
    <property type="match status" value="1"/>
</dbReference>
<evidence type="ECO:0000256" key="3">
    <source>
        <dbReference type="ARBA" id="ARBA00010183"/>
    </source>
</evidence>
<name>A9KLR1_LACP7</name>
<comment type="catalytic activity">
    <reaction evidence="1 15">
        <text>Endonucleolytic cleavage to 5'-phosphomonoester.</text>
        <dbReference type="EC" id="3.1.26.3"/>
    </reaction>
</comment>
<evidence type="ECO:0000256" key="1">
    <source>
        <dbReference type="ARBA" id="ARBA00000109"/>
    </source>
</evidence>
<protein>
    <recommendedName>
        <fullName evidence="15">Ribonuclease 3</fullName>
        <ecNumber evidence="15">3.1.26.3</ecNumber>
    </recommendedName>
    <alternativeName>
        <fullName evidence="15">Ribonuclease III</fullName>
        <shortName evidence="15">RNase III</shortName>
    </alternativeName>
</protein>
<dbReference type="GO" id="GO:0005737">
    <property type="term" value="C:cytoplasm"/>
    <property type="evidence" value="ECO:0007669"/>
    <property type="project" value="UniProtKB-SubCell"/>
</dbReference>
<organism evidence="18 19">
    <name type="scientific">Lachnoclostridium phytofermentans (strain ATCC 700394 / DSM 18823 / ISDg)</name>
    <name type="common">Clostridium phytofermentans</name>
    <dbReference type="NCBI Taxonomy" id="357809"/>
    <lineage>
        <taxon>Bacteria</taxon>
        <taxon>Bacillati</taxon>
        <taxon>Bacillota</taxon>
        <taxon>Clostridia</taxon>
        <taxon>Lachnospirales</taxon>
        <taxon>Lachnospiraceae</taxon>
    </lineage>
</organism>
<dbReference type="InterPro" id="IPR000999">
    <property type="entry name" value="RNase_III_dom"/>
</dbReference>
<evidence type="ECO:0000256" key="9">
    <source>
        <dbReference type="ARBA" id="ARBA00022722"/>
    </source>
</evidence>
<dbReference type="InterPro" id="IPR014720">
    <property type="entry name" value="dsRBD_dom"/>
</dbReference>
<comment type="subunit">
    <text evidence="4 15">Homodimer.</text>
</comment>
<evidence type="ECO:0000256" key="10">
    <source>
        <dbReference type="ARBA" id="ARBA00022723"/>
    </source>
</evidence>
<dbReference type="GO" id="GO:0003725">
    <property type="term" value="F:double-stranded RNA binding"/>
    <property type="evidence" value="ECO:0007669"/>
    <property type="project" value="TreeGrafter"/>
</dbReference>
<comment type="function">
    <text evidence="15">Digests double-stranded RNA. Involved in the processing of primary rRNA transcript to yield the immediate precursors to the large and small rRNAs (23S and 16S). Processes some mRNAs, and tRNAs when they are encoded in the rRNA operon. Processes pre-crRNA and tracrRNA of type II CRISPR loci if present in the organism.</text>
</comment>